<evidence type="ECO:0000256" key="5">
    <source>
        <dbReference type="ARBA" id="ARBA00023136"/>
    </source>
</evidence>
<dbReference type="OrthoDB" id="2127281at2759"/>
<gene>
    <name evidence="8" type="ORF">IFR04_007255</name>
</gene>
<name>A0A8H7TIS6_9HELO</name>
<keyword evidence="3 6" id="KW-0812">Transmembrane</keyword>
<keyword evidence="9" id="KW-1185">Reference proteome</keyword>
<feature type="transmembrane region" description="Helical" evidence="6">
    <location>
        <begin position="50"/>
        <end position="73"/>
    </location>
</feature>
<evidence type="ECO:0000256" key="4">
    <source>
        <dbReference type="ARBA" id="ARBA00022989"/>
    </source>
</evidence>
<feature type="transmembrane region" description="Helical" evidence="6">
    <location>
        <begin position="137"/>
        <end position="157"/>
    </location>
</feature>
<keyword evidence="5 6" id="KW-0472">Membrane</keyword>
<sequence>MGAFALGLLFNKNPALFDLSAKIYSGALFAVSTIFMLLAFTGLLDMAGGIFFLVGFAIYVVSICSAICDGILAPTLEGHAGGDIENVPLPVPRTDHQDLNVSLYPSVLQCHPTEGSPLLPTSPCTDPTSPQQTRTGYHALLVFVGSAAVVIAAYALAKSATSLATSFQISDTLIEVTLVSMLTTLPEKIIAIVNSWRNHTTIMTAATAGSNMFLLALCVGVVLVGGSQGDADADFKQPPDTGTRLLTDNLVAFEVWTVWTCSILLMVVAWTGGRRWLGGLLFGFYIAFIGVELSFFKR</sequence>
<organism evidence="8 9">
    <name type="scientific">Cadophora malorum</name>
    <dbReference type="NCBI Taxonomy" id="108018"/>
    <lineage>
        <taxon>Eukaryota</taxon>
        <taxon>Fungi</taxon>
        <taxon>Dikarya</taxon>
        <taxon>Ascomycota</taxon>
        <taxon>Pezizomycotina</taxon>
        <taxon>Leotiomycetes</taxon>
        <taxon>Helotiales</taxon>
        <taxon>Ploettnerulaceae</taxon>
        <taxon>Cadophora</taxon>
    </lineage>
</organism>
<dbReference type="InterPro" id="IPR044880">
    <property type="entry name" value="NCX_ion-bd_dom_sf"/>
</dbReference>
<dbReference type="InterPro" id="IPR004837">
    <property type="entry name" value="NaCa_Exmemb"/>
</dbReference>
<dbReference type="EMBL" id="JAFJYH010000101">
    <property type="protein sequence ID" value="KAG4419658.1"/>
    <property type="molecule type" value="Genomic_DNA"/>
</dbReference>
<feature type="transmembrane region" description="Helical" evidence="6">
    <location>
        <begin position="276"/>
        <end position="296"/>
    </location>
</feature>
<feature type="transmembrane region" description="Helical" evidence="6">
    <location>
        <begin position="23"/>
        <end position="43"/>
    </location>
</feature>
<comment type="subcellular location">
    <subcellularLocation>
        <location evidence="1">Membrane</location>
        <topology evidence="1">Multi-pass membrane protein</topology>
    </subcellularLocation>
</comment>
<dbReference type="Proteomes" id="UP000664132">
    <property type="component" value="Unassembled WGS sequence"/>
</dbReference>
<feature type="domain" description="Sodium/calcium exchanger membrane region" evidence="7">
    <location>
        <begin position="139"/>
        <end position="290"/>
    </location>
</feature>
<evidence type="ECO:0000256" key="2">
    <source>
        <dbReference type="ARBA" id="ARBA00008170"/>
    </source>
</evidence>
<evidence type="ECO:0000313" key="8">
    <source>
        <dbReference type="EMBL" id="KAG4419658.1"/>
    </source>
</evidence>
<dbReference type="GO" id="GO:0055085">
    <property type="term" value="P:transmembrane transport"/>
    <property type="evidence" value="ECO:0007669"/>
    <property type="project" value="InterPro"/>
</dbReference>
<dbReference type="AlphaFoldDB" id="A0A8H7TIS6"/>
<dbReference type="Pfam" id="PF01699">
    <property type="entry name" value="Na_Ca_ex"/>
    <property type="match status" value="1"/>
</dbReference>
<feature type="transmembrane region" description="Helical" evidence="6">
    <location>
        <begin position="202"/>
        <end position="224"/>
    </location>
</feature>
<keyword evidence="4 6" id="KW-1133">Transmembrane helix</keyword>
<feature type="transmembrane region" description="Helical" evidence="6">
    <location>
        <begin position="245"/>
        <end position="270"/>
    </location>
</feature>
<dbReference type="GO" id="GO:0016020">
    <property type="term" value="C:membrane"/>
    <property type="evidence" value="ECO:0007669"/>
    <property type="project" value="UniProtKB-SubCell"/>
</dbReference>
<comment type="caution">
    <text evidence="8">The sequence shown here is derived from an EMBL/GenBank/DDBJ whole genome shotgun (WGS) entry which is preliminary data.</text>
</comment>
<comment type="similarity">
    <text evidence="2">Belongs to the Ca(2+):cation antiporter (CaCA) (TC 2.A.19) family.</text>
</comment>
<reference evidence="8" key="1">
    <citation type="submission" date="2021-02" db="EMBL/GenBank/DDBJ databases">
        <title>Genome sequence Cadophora malorum strain M34.</title>
        <authorList>
            <person name="Stefanovic E."/>
            <person name="Vu D."/>
            <person name="Scully C."/>
            <person name="Dijksterhuis J."/>
            <person name="Roader J."/>
            <person name="Houbraken J."/>
        </authorList>
    </citation>
    <scope>NUCLEOTIDE SEQUENCE</scope>
    <source>
        <strain evidence="8">M34</strain>
    </source>
</reference>
<evidence type="ECO:0000256" key="6">
    <source>
        <dbReference type="SAM" id="Phobius"/>
    </source>
</evidence>
<proteinExistence type="inferred from homology"/>
<evidence type="ECO:0000256" key="1">
    <source>
        <dbReference type="ARBA" id="ARBA00004141"/>
    </source>
</evidence>
<evidence type="ECO:0000256" key="3">
    <source>
        <dbReference type="ARBA" id="ARBA00022692"/>
    </source>
</evidence>
<accession>A0A8H7TIS6</accession>
<evidence type="ECO:0000259" key="7">
    <source>
        <dbReference type="Pfam" id="PF01699"/>
    </source>
</evidence>
<protein>
    <recommendedName>
        <fullName evidence="7">Sodium/calcium exchanger membrane region domain-containing protein</fullName>
    </recommendedName>
</protein>
<evidence type="ECO:0000313" key="9">
    <source>
        <dbReference type="Proteomes" id="UP000664132"/>
    </source>
</evidence>
<dbReference type="Gene3D" id="1.20.1420.30">
    <property type="entry name" value="NCX, central ion-binding region"/>
    <property type="match status" value="1"/>
</dbReference>